<evidence type="ECO:0000259" key="2">
    <source>
        <dbReference type="Pfam" id="PF07290"/>
    </source>
</evidence>
<feature type="transmembrane region" description="Helical" evidence="1">
    <location>
        <begin position="107"/>
        <end position="129"/>
    </location>
</feature>
<proteinExistence type="predicted"/>
<protein>
    <submittedName>
        <fullName evidence="4">YqiJ family protein</fullName>
    </submittedName>
</protein>
<dbReference type="Pfam" id="PF21001">
    <property type="entry name" value="YqiJ_N"/>
    <property type="match status" value="1"/>
</dbReference>
<evidence type="ECO:0000313" key="5">
    <source>
        <dbReference type="Proteomes" id="UP001385499"/>
    </source>
</evidence>
<dbReference type="Pfam" id="PF07290">
    <property type="entry name" value="YqiJ_OB"/>
    <property type="match status" value="1"/>
</dbReference>
<dbReference type="RefSeq" id="WP_340273638.1">
    <property type="nucleotide sequence ID" value="NZ_JBAKIA010000004.1"/>
</dbReference>
<gene>
    <name evidence="4" type="ORF">V6575_07570</name>
</gene>
<organism evidence="4 5">
    <name type="scientific">Roseibium algae</name>
    <dbReference type="NCBI Taxonomy" id="3123038"/>
    <lineage>
        <taxon>Bacteria</taxon>
        <taxon>Pseudomonadati</taxon>
        <taxon>Pseudomonadota</taxon>
        <taxon>Alphaproteobacteria</taxon>
        <taxon>Hyphomicrobiales</taxon>
        <taxon>Stappiaceae</taxon>
        <taxon>Roseibium</taxon>
    </lineage>
</organism>
<accession>A0ABU8TIG5</accession>
<keyword evidence="1" id="KW-0812">Transmembrane</keyword>
<evidence type="ECO:0000259" key="3">
    <source>
        <dbReference type="Pfam" id="PF21001"/>
    </source>
</evidence>
<evidence type="ECO:0000256" key="1">
    <source>
        <dbReference type="SAM" id="Phobius"/>
    </source>
</evidence>
<sequence length="252" mass="26288">MFQFIFAQQNSPFAFALGLMLAIALAEGVGTFLGLGLSNMIDSMLPDMDVDIDLDADIPDFEAGVSSVGSLSDLDVSGSGSVGGAEGATQGLFTQVLGWLCFGRVPALVLLVIFLTAFGLSGFVLQSLFQGVTGWMLPGAVAGLVAFVVAIPSTRFFGLILSRIIPKVETDAVSRSTFVGKVALMVQADAKTGAPAQARLKDSKGQSHYVLVEPDVQGEVLAHGEEVIIVRQVGARYSAIKNTNATLSGSQD</sequence>
<comment type="caution">
    <text evidence="4">The sequence shown here is derived from an EMBL/GenBank/DDBJ whole genome shotgun (WGS) entry which is preliminary data.</text>
</comment>
<dbReference type="InterPro" id="IPR048376">
    <property type="entry name" value="YqiJ_N"/>
</dbReference>
<keyword evidence="1" id="KW-1133">Transmembrane helix</keyword>
<dbReference type="Proteomes" id="UP001385499">
    <property type="component" value="Unassembled WGS sequence"/>
</dbReference>
<dbReference type="InterPro" id="IPR010840">
    <property type="entry name" value="YqiJ_OB"/>
</dbReference>
<feature type="transmembrane region" description="Helical" evidence="1">
    <location>
        <begin position="12"/>
        <end position="35"/>
    </location>
</feature>
<name>A0ABU8TIG5_9HYPH</name>
<evidence type="ECO:0000313" key="4">
    <source>
        <dbReference type="EMBL" id="MEJ8473942.1"/>
    </source>
</evidence>
<feature type="domain" description="Inner membrane protein YqiJ OB-fold" evidence="2">
    <location>
        <begin position="177"/>
        <end position="240"/>
    </location>
</feature>
<feature type="domain" description="Inner membrane protein YqiJ N-terminal" evidence="3">
    <location>
        <begin position="10"/>
        <end position="155"/>
    </location>
</feature>
<feature type="transmembrane region" description="Helical" evidence="1">
    <location>
        <begin position="135"/>
        <end position="157"/>
    </location>
</feature>
<dbReference type="EMBL" id="JBAKIA010000004">
    <property type="protein sequence ID" value="MEJ8473942.1"/>
    <property type="molecule type" value="Genomic_DNA"/>
</dbReference>
<reference evidence="4 5" key="1">
    <citation type="submission" date="2024-02" db="EMBL/GenBank/DDBJ databases">
        <title>Roseibium algae sp. nov., isolated from marine alga (Grateloupia sp.), showing potential in myo-inositol conversion.</title>
        <authorList>
            <person name="Wang Y."/>
        </authorList>
    </citation>
    <scope>NUCLEOTIDE SEQUENCE [LARGE SCALE GENOMIC DNA]</scope>
    <source>
        <strain evidence="4 5">H3510</strain>
    </source>
</reference>
<keyword evidence="1" id="KW-0472">Membrane</keyword>
<keyword evidence="5" id="KW-1185">Reference proteome</keyword>